<evidence type="ECO:0000256" key="1">
    <source>
        <dbReference type="SAM" id="MobiDB-lite"/>
    </source>
</evidence>
<name>A0A6A5JXA4_9PLEO</name>
<dbReference type="EMBL" id="ML975443">
    <property type="protein sequence ID" value="KAF1829435.1"/>
    <property type="molecule type" value="Genomic_DNA"/>
</dbReference>
<dbReference type="OrthoDB" id="3695535at2759"/>
<reference evidence="2" key="1">
    <citation type="submission" date="2020-01" db="EMBL/GenBank/DDBJ databases">
        <authorList>
            <consortium name="DOE Joint Genome Institute"/>
            <person name="Haridas S."/>
            <person name="Albert R."/>
            <person name="Binder M."/>
            <person name="Bloem J."/>
            <person name="Labutti K."/>
            <person name="Salamov A."/>
            <person name="Andreopoulos B."/>
            <person name="Baker S.E."/>
            <person name="Barry K."/>
            <person name="Bills G."/>
            <person name="Bluhm B.H."/>
            <person name="Cannon C."/>
            <person name="Castanera R."/>
            <person name="Culley D.E."/>
            <person name="Daum C."/>
            <person name="Ezra D."/>
            <person name="Gonzalez J.B."/>
            <person name="Henrissat B."/>
            <person name="Kuo A."/>
            <person name="Liang C."/>
            <person name="Lipzen A."/>
            <person name="Lutzoni F."/>
            <person name="Magnuson J."/>
            <person name="Mondo S."/>
            <person name="Nolan M."/>
            <person name="Ohm R."/>
            <person name="Pangilinan J."/>
            <person name="Park H.-J."/>
            <person name="Ramirez L."/>
            <person name="Alfaro M."/>
            <person name="Sun H."/>
            <person name="Tritt A."/>
            <person name="Yoshinaga Y."/>
            <person name="Zwiers L.-H."/>
            <person name="Turgeon B.G."/>
            <person name="Goodwin S.B."/>
            <person name="Spatafora J.W."/>
            <person name="Crous P.W."/>
            <person name="Grigoriev I.V."/>
        </authorList>
    </citation>
    <scope>NUCLEOTIDE SEQUENCE</scope>
    <source>
        <strain evidence="2">P77</strain>
    </source>
</reference>
<keyword evidence="3" id="KW-1185">Reference proteome</keyword>
<sequence length="204" mass="23773">MVHIIEIPPYYQTKYYSTPPNPTIHPTTTAHYIALDPTPSARNLTITSDALSWGWRVYELDPTLPRMAKWWQKYDARAANSGNVWQDDLWRIWQREHGVRILEQQARRSEIDGGAAEDGAWNKALQGVLGAGKWVRRMVGARERTECELRAWEEERRKARRREKRERERERRGCGSSPNVKPSLPTPEAIPHHILQFLLQATLQ</sequence>
<feature type="region of interest" description="Disordered" evidence="1">
    <location>
        <begin position="160"/>
        <end position="188"/>
    </location>
</feature>
<protein>
    <submittedName>
        <fullName evidence="2">Uncharacterized protein</fullName>
    </submittedName>
</protein>
<evidence type="ECO:0000313" key="2">
    <source>
        <dbReference type="EMBL" id="KAF1829435.1"/>
    </source>
</evidence>
<dbReference type="AlphaFoldDB" id="A0A6A5JXA4"/>
<organism evidence="2 3">
    <name type="scientific">Decorospora gaudefroyi</name>
    <dbReference type="NCBI Taxonomy" id="184978"/>
    <lineage>
        <taxon>Eukaryota</taxon>
        <taxon>Fungi</taxon>
        <taxon>Dikarya</taxon>
        <taxon>Ascomycota</taxon>
        <taxon>Pezizomycotina</taxon>
        <taxon>Dothideomycetes</taxon>
        <taxon>Pleosporomycetidae</taxon>
        <taxon>Pleosporales</taxon>
        <taxon>Pleosporineae</taxon>
        <taxon>Pleosporaceae</taxon>
        <taxon>Decorospora</taxon>
    </lineage>
</organism>
<accession>A0A6A5JXA4</accession>
<dbReference type="Proteomes" id="UP000800040">
    <property type="component" value="Unassembled WGS sequence"/>
</dbReference>
<evidence type="ECO:0000313" key="3">
    <source>
        <dbReference type="Proteomes" id="UP000800040"/>
    </source>
</evidence>
<proteinExistence type="predicted"/>
<gene>
    <name evidence="2" type="ORF">BDW02DRAFT_602540</name>
</gene>